<evidence type="ECO:0000256" key="1">
    <source>
        <dbReference type="SAM" id="MobiDB-lite"/>
    </source>
</evidence>
<dbReference type="RefSeq" id="WP_315733530.1">
    <property type="nucleotide sequence ID" value="NZ_JAVYII010000005.1"/>
</dbReference>
<keyword evidence="2" id="KW-0812">Transmembrane</keyword>
<feature type="transmembrane region" description="Helical" evidence="2">
    <location>
        <begin position="31"/>
        <end position="51"/>
    </location>
</feature>
<dbReference type="InterPro" id="IPR045597">
    <property type="entry name" value="DUF6458"/>
</dbReference>
<sequence length="79" mass="8377">MGYGFGGFLVVVGLVLALAVQDRVEAVDLTMVGWIMTAVGVVLLLLTALTLGRRGRARTATTTTHPDGSQSVRESRTDM</sequence>
<organism evidence="4 5">
    <name type="scientific">Nocardioides imazamoxiresistens</name>
    <dbReference type="NCBI Taxonomy" id="3231893"/>
    <lineage>
        <taxon>Bacteria</taxon>
        <taxon>Bacillati</taxon>
        <taxon>Actinomycetota</taxon>
        <taxon>Actinomycetes</taxon>
        <taxon>Propionibacteriales</taxon>
        <taxon>Nocardioidaceae</taxon>
        <taxon>Nocardioides</taxon>
    </lineage>
</organism>
<evidence type="ECO:0000256" key="2">
    <source>
        <dbReference type="SAM" id="Phobius"/>
    </source>
</evidence>
<accession>A0ABU3PXT3</accession>
<dbReference type="Pfam" id="PF20059">
    <property type="entry name" value="DUF6458"/>
    <property type="match status" value="1"/>
</dbReference>
<gene>
    <name evidence="4" type="ORF">RDV89_13270</name>
</gene>
<feature type="region of interest" description="Disordered" evidence="1">
    <location>
        <begin position="54"/>
        <end position="79"/>
    </location>
</feature>
<keyword evidence="2" id="KW-0472">Membrane</keyword>
<proteinExistence type="predicted"/>
<reference evidence="4 5" key="1">
    <citation type="submission" date="2023-08" db="EMBL/GenBank/DDBJ databases">
        <title>Nocardioides seae sp. nov., a bacterium isolated from a soil.</title>
        <authorList>
            <person name="Wang X."/>
        </authorList>
    </citation>
    <scope>NUCLEOTIDE SEQUENCE [LARGE SCALE GENOMIC DNA]</scope>
    <source>
        <strain evidence="4 5">YZH12</strain>
    </source>
</reference>
<evidence type="ECO:0000313" key="5">
    <source>
        <dbReference type="Proteomes" id="UP001268542"/>
    </source>
</evidence>
<keyword evidence="5" id="KW-1185">Reference proteome</keyword>
<feature type="compositionally biased region" description="Low complexity" evidence="1">
    <location>
        <begin position="54"/>
        <end position="64"/>
    </location>
</feature>
<name>A0ABU3PXT3_9ACTN</name>
<evidence type="ECO:0000259" key="3">
    <source>
        <dbReference type="Pfam" id="PF20059"/>
    </source>
</evidence>
<comment type="caution">
    <text evidence="4">The sequence shown here is derived from an EMBL/GenBank/DDBJ whole genome shotgun (WGS) entry which is preliminary data.</text>
</comment>
<evidence type="ECO:0000313" key="4">
    <source>
        <dbReference type="EMBL" id="MDT9594047.1"/>
    </source>
</evidence>
<dbReference type="EMBL" id="JAVYII010000005">
    <property type="protein sequence ID" value="MDT9594047.1"/>
    <property type="molecule type" value="Genomic_DNA"/>
</dbReference>
<feature type="domain" description="DUF6458" evidence="3">
    <location>
        <begin position="1"/>
        <end position="78"/>
    </location>
</feature>
<keyword evidence="2" id="KW-1133">Transmembrane helix</keyword>
<protein>
    <submittedName>
        <fullName evidence="4">DUF6458 family protein</fullName>
    </submittedName>
</protein>
<dbReference type="Proteomes" id="UP001268542">
    <property type="component" value="Unassembled WGS sequence"/>
</dbReference>